<feature type="region of interest" description="Disordered" evidence="1">
    <location>
        <begin position="220"/>
        <end position="259"/>
    </location>
</feature>
<protein>
    <submittedName>
        <fullName evidence="4">Transmembrane protein 174</fullName>
    </submittedName>
</protein>
<keyword evidence="2" id="KW-0472">Membrane</keyword>
<proteinExistence type="predicted"/>
<keyword evidence="3" id="KW-1185">Reference proteome</keyword>
<evidence type="ECO:0000256" key="1">
    <source>
        <dbReference type="SAM" id="MobiDB-lite"/>
    </source>
</evidence>
<evidence type="ECO:0000256" key="2">
    <source>
        <dbReference type="SAM" id="Phobius"/>
    </source>
</evidence>
<dbReference type="KEGG" id="pmrn:116948901"/>
<feature type="transmembrane region" description="Helical" evidence="2">
    <location>
        <begin position="53"/>
        <end position="73"/>
    </location>
</feature>
<dbReference type="RefSeq" id="XP_032822034.1">
    <property type="nucleotide sequence ID" value="XM_032966143.1"/>
</dbReference>
<feature type="compositionally biased region" description="Polar residues" evidence="1">
    <location>
        <begin position="239"/>
        <end position="250"/>
    </location>
</feature>
<gene>
    <name evidence="4" type="primary">TMEM174</name>
</gene>
<feature type="transmembrane region" description="Helical" evidence="2">
    <location>
        <begin position="20"/>
        <end position="41"/>
    </location>
</feature>
<keyword evidence="2" id="KW-1133">Transmembrane helix</keyword>
<dbReference type="Proteomes" id="UP001318040">
    <property type="component" value="Chromosome 35"/>
</dbReference>
<reference evidence="4" key="1">
    <citation type="submission" date="2025-08" db="UniProtKB">
        <authorList>
            <consortium name="RefSeq"/>
        </authorList>
    </citation>
    <scope>IDENTIFICATION</scope>
    <source>
        <tissue evidence="4">Sperm</tissue>
    </source>
</reference>
<organism evidence="3 4">
    <name type="scientific">Petromyzon marinus</name>
    <name type="common">Sea lamprey</name>
    <dbReference type="NCBI Taxonomy" id="7757"/>
    <lineage>
        <taxon>Eukaryota</taxon>
        <taxon>Metazoa</taxon>
        <taxon>Chordata</taxon>
        <taxon>Craniata</taxon>
        <taxon>Vertebrata</taxon>
        <taxon>Cyclostomata</taxon>
        <taxon>Hyperoartia</taxon>
        <taxon>Petromyzontiformes</taxon>
        <taxon>Petromyzontidae</taxon>
        <taxon>Petromyzon</taxon>
    </lineage>
</organism>
<dbReference type="InterPro" id="IPR027835">
    <property type="entry name" value="TMEM174"/>
</dbReference>
<dbReference type="AlphaFoldDB" id="A0AAJ7X599"/>
<feature type="region of interest" description="Disordered" evidence="1">
    <location>
        <begin position="177"/>
        <end position="200"/>
    </location>
</feature>
<feature type="region of interest" description="Disordered" evidence="1">
    <location>
        <begin position="110"/>
        <end position="141"/>
    </location>
</feature>
<keyword evidence="2 4" id="KW-0812">Transmembrane</keyword>
<dbReference type="CTD" id="134288"/>
<evidence type="ECO:0000313" key="4">
    <source>
        <dbReference type="RefSeq" id="XP_032822034.1"/>
    </source>
</evidence>
<evidence type="ECO:0000313" key="3">
    <source>
        <dbReference type="Proteomes" id="UP001318040"/>
    </source>
</evidence>
<dbReference type="Pfam" id="PF15029">
    <property type="entry name" value="TMEM174"/>
    <property type="match status" value="1"/>
</dbReference>
<dbReference type="PANTHER" id="PTHR31020">
    <property type="entry name" value="TRANSMEMBRANE PROTEIN 174"/>
    <property type="match status" value="1"/>
</dbReference>
<accession>A0AAJ7X599</accession>
<name>A0AAJ7X599_PETMA</name>
<dbReference type="PANTHER" id="PTHR31020:SF1">
    <property type="entry name" value="TRANSMEMBRANE PROTEIN 174"/>
    <property type="match status" value="1"/>
</dbReference>
<feature type="compositionally biased region" description="Pro residues" evidence="1">
    <location>
        <begin position="123"/>
        <end position="133"/>
    </location>
</feature>
<sequence>MLRRSGLTAPVNDRAGVTLSFSGFFLVFAGLTLTCMGWLYYTRHSRSFDWSQVLGPILMGLGVVFLLLAAWRLRTLVCCRSRGEQEEEDTEMRRRFEAFGILVASIQTPGNPTASPASDHGFHPPPPYDPESAPPAYSGGGGGGGGYVNRACEGEMEEQAVPGAAAVAAAAMGIEPGRQRSAELSPRPSSDVPWKESTFPAMPPSYEEAIAEAALCPLPSLPALPSPATLPSQPGPENDITSNALSTSPARTDAAKLDS</sequence>